<reference evidence="2" key="1">
    <citation type="submission" date="2019-05" db="EMBL/GenBank/DDBJ databases">
        <title>Methanoculleus sp. FWC-SCC1, a methanogenic archaeon isolated from deep marine cold seep.</title>
        <authorList>
            <person name="Chen Y.-W."/>
            <person name="Chen S.-C."/>
            <person name="Teng N.-H."/>
            <person name="Lai M.-C."/>
        </authorList>
    </citation>
    <scope>NUCLEOTIDE SEQUENCE</scope>
    <source>
        <strain evidence="2">FWC-SCC1</strain>
    </source>
</reference>
<keyword evidence="1" id="KW-1133">Transmembrane helix</keyword>
<feature type="transmembrane region" description="Helical" evidence="1">
    <location>
        <begin position="77"/>
        <end position="102"/>
    </location>
</feature>
<evidence type="ECO:0000313" key="2">
    <source>
        <dbReference type="EMBL" id="MDN7025828.1"/>
    </source>
</evidence>
<keyword evidence="1" id="KW-0472">Membrane</keyword>
<feature type="transmembrane region" description="Helical" evidence="1">
    <location>
        <begin position="25"/>
        <end position="50"/>
    </location>
</feature>
<dbReference type="EMBL" id="VCYH01000010">
    <property type="protein sequence ID" value="MDN7025828.1"/>
    <property type="molecule type" value="Genomic_DNA"/>
</dbReference>
<comment type="caution">
    <text evidence="2">The sequence shown here is derived from an EMBL/GenBank/DDBJ whole genome shotgun (WGS) entry which is preliminary data.</text>
</comment>
<feature type="transmembrane region" description="Helical" evidence="1">
    <location>
        <begin position="196"/>
        <end position="217"/>
    </location>
</feature>
<proteinExistence type="predicted"/>
<feature type="transmembrane region" description="Helical" evidence="1">
    <location>
        <begin position="114"/>
        <end position="147"/>
    </location>
</feature>
<dbReference type="Pfam" id="PF13197">
    <property type="entry name" value="DUF4013"/>
    <property type="match status" value="1"/>
</dbReference>
<keyword evidence="1" id="KW-0812">Transmembrane</keyword>
<accession>A0ABT8MD10</accession>
<keyword evidence="3" id="KW-1185">Reference proteome</keyword>
<dbReference type="RefSeq" id="WP_301665020.1">
    <property type="nucleotide sequence ID" value="NZ_VCYH01000010.1"/>
</dbReference>
<organism evidence="2 3">
    <name type="scientific">Methanoculleus frigidifontis</name>
    <dbReference type="NCBI Taxonomy" id="2584085"/>
    <lineage>
        <taxon>Archaea</taxon>
        <taxon>Methanobacteriati</taxon>
        <taxon>Methanobacteriota</taxon>
        <taxon>Stenosarchaea group</taxon>
        <taxon>Methanomicrobia</taxon>
        <taxon>Methanomicrobiales</taxon>
        <taxon>Methanomicrobiaceae</taxon>
        <taxon>Methanoculleus</taxon>
    </lineage>
</organism>
<protein>
    <submittedName>
        <fullName evidence="2">DUF4013 domain-containing protein</fullName>
    </submittedName>
</protein>
<evidence type="ECO:0000313" key="3">
    <source>
        <dbReference type="Proteomes" id="UP001168338"/>
    </source>
</evidence>
<gene>
    <name evidence="2" type="ORF">FGU65_13220</name>
</gene>
<feature type="transmembrane region" description="Helical" evidence="1">
    <location>
        <begin position="168"/>
        <end position="190"/>
    </location>
</feature>
<name>A0ABT8MD10_9EURY</name>
<sequence length="231" mass="24746">MEFGNVIGQSIEYTKEGLVGKWGRWIVLIVLSLIQIFTLFLVPLYTGYLVRVYGGAKPAPEVDQWGKLFVDGWKLNIIGLIYMIPAIIVFVIFGGFAVLGAVASEAAGGDPSAAAGAAFSLISGILIAAIIALIISIIATFGMLRFAHTESFGQAFAFGAILEHIGKVGWGTWIIALIILVVLSFVYGLIAGILGMIPIIGWILDLFLAVAFAIFYARYLAIIYESEPAPA</sequence>
<dbReference type="Proteomes" id="UP001168338">
    <property type="component" value="Unassembled WGS sequence"/>
</dbReference>
<dbReference type="InterPro" id="IPR025098">
    <property type="entry name" value="DUF4013"/>
</dbReference>
<evidence type="ECO:0000256" key="1">
    <source>
        <dbReference type="SAM" id="Phobius"/>
    </source>
</evidence>